<dbReference type="OrthoDB" id="9948597at2"/>
<proteinExistence type="predicted"/>
<reference evidence="1 2" key="1">
    <citation type="submission" date="2019-07" db="EMBL/GenBank/DDBJ databases">
        <title>The draft genome sequence of Aquimarina algiphila M91.</title>
        <authorList>
            <person name="Meng X."/>
        </authorList>
    </citation>
    <scope>NUCLEOTIDE SEQUENCE [LARGE SCALE GENOMIC DNA]</scope>
    <source>
        <strain evidence="1 2">M91</strain>
    </source>
</reference>
<sequence length="128" mass="14813">MAQIKPNYPIIKKNITEKLKTNFKNPDSFEFISMTIKKTIPVKERKKTITKEYLDKVKKLNKELDSPELLHQAQTELDYLEKQTDENADAVYYVDFVAKGENSFGGTIQNTYSATVLNDDKYTVLKVK</sequence>
<accession>A0A554VA40</accession>
<name>A0A554VA40_9FLAO</name>
<comment type="caution">
    <text evidence="1">The sequence shown here is derived from an EMBL/GenBank/DDBJ whole genome shotgun (WGS) entry which is preliminary data.</text>
</comment>
<gene>
    <name evidence="1" type="ORF">FOF46_30690</name>
</gene>
<evidence type="ECO:0000313" key="1">
    <source>
        <dbReference type="EMBL" id="TSE02656.1"/>
    </source>
</evidence>
<dbReference type="Proteomes" id="UP000318833">
    <property type="component" value="Unassembled WGS sequence"/>
</dbReference>
<dbReference type="EMBL" id="VLNR01000152">
    <property type="protein sequence ID" value="TSE02656.1"/>
    <property type="molecule type" value="Genomic_DNA"/>
</dbReference>
<keyword evidence="2" id="KW-1185">Reference proteome</keyword>
<evidence type="ECO:0000313" key="2">
    <source>
        <dbReference type="Proteomes" id="UP000318833"/>
    </source>
</evidence>
<dbReference type="AlphaFoldDB" id="A0A554VA40"/>
<protein>
    <submittedName>
        <fullName evidence="1">Uncharacterized protein</fullName>
    </submittedName>
</protein>
<organism evidence="1 2">
    <name type="scientific">Aquimarina algiphila</name>
    <dbReference type="NCBI Taxonomy" id="2047982"/>
    <lineage>
        <taxon>Bacteria</taxon>
        <taxon>Pseudomonadati</taxon>
        <taxon>Bacteroidota</taxon>
        <taxon>Flavobacteriia</taxon>
        <taxon>Flavobacteriales</taxon>
        <taxon>Flavobacteriaceae</taxon>
        <taxon>Aquimarina</taxon>
    </lineage>
</organism>
<dbReference type="RefSeq" id="WP_143919228.1">
    <property type="nucleotide sequence ID" value="NZ_CANMXV010000154.1"/>
</dbReference>